<dbReference type="AlphaFoldDB" id="A0AAQ3SA09"/>
<keyword evidence="2" id="KW-1185">Reference proteome</keyword>
<reference evidence="1 2" key="1">
    <citation type="journal article" date="2023" name="Life. Sci Alliance">
        <title>Evolutionary insights into 3D genome organization and epigenetic landscape of Vigna mungo.</title>
        <authorList>
            <person name="Junaid A."/>
            <person name="Singh B."/>
            <person name="Bhatia S."/>
        </authorList>
    </citation>
    <scope>NUCLEOTIDE SEQUENCE [LARGE SCALE GENOMIC DNA]</scope>
    <source>
        <strain evidence="1">Urdbean</strain>
    </source>
</reference>
<organism evidence="1 2">
    <name type="scientific">Vigna mungo</name>
    <name type="common">Black gram</name>
    <name type="synonym">Phaseolus mungo</name>
    <dbReference type="NCBI Taxonomy" id="3915"/>
    <lineage>
        <taxon>Eukaryota</taxon>
        <taxon>Viridiplantae</taxon>
        <taxon>Streptophyta</taxon>
        <taxon>Embryophyta</taxon>
        <taxon>Tracheophyta</taxon>
        <taxon>Spermatophyta</taxon>
        <taxon>Magnoliopsida</taxon>
        <taxon>eudicotyledons</taxon>
        <taxon>Gunneridae</taxon>
        <taxon>Pentapetalae</taxon>
        <taxon>rosids</taxon>
        <taxon>fabids</taxon>
        <taxon>Fabales</taxon>
        <taxon>Fabaceae</taxon>
        <taxon>Papilionoideae</taxon>
        <taxon>50 kb inversion clade</taxon>
        <taxon>NPAAA clade</taxon>
        <taxon>indigoferoid/millettioid clade</taxon>
        <taxon>Phaseoleae</taxon>
        <taxon>Vigna</taxon>
    </lineage>
</organism>
<sequence>MLERTFHFNTETTFPAKNFGLNRKTDIFRDIIVCHVHHISMLTVNLFLHLQNKKTLSEGTTVCDHGCLYCVILLRPRKGHRSITRIDAAYPSSETITTNPRDFHREFGFVVAKVT</sequence>
<protein>
    <submittedName>
        <fullName evidence="1">Uncharacterized protein</fullName>
    </submittedName>
</protein>
<evidence type="ECO:0000313" key="1">
    <source>
        <dbReference type="EMBL" id="WVZ21241.1"/>
    </source>
</evidence>
<name>A0AAQ3SA09_VIGMU</name>
<evidence type="ECO:0000313" key="2">
    <source>
        <dbReference type="Proteomes" id="UP001374535"/>
    </source>
</evidence>
<gene>
    <name evidence="1" type="ORF">V8G54_008563</name>
</gene>
<dbReference type="EMBL" id="CP144699">
    <property type="protein sequence ID" value="WVZ21241.1"/>
    <property type="molecule type" value="Genomic_DNA"/>
</dbReference>
<proteinExistence type="predicted"/>
<dbReference type="Proteomes" id="UP001374535">
    <property type="component" value="Chromosome 2"/>
</dbReference>
<accession>A0AAQ3SA09</accession>